<evidence type="ECO:0000313" key="3">
    <source>
        <dbReference type="EMBL" id="KAB2633871.1"/>
    </source>
</evidence>
<accession>A0A5N5I5S3</accession>
<reference evidence="3 4" key="1">
    <citation type="submission" date="2019-09" db="EMBL/GenBank/DDBJ databases">
        <authorList>
            <person name="Ou C."/>
        </authorList>
    </citation>
    <scope>NUCLEOTIDE SEQUENCE [LARGE SCALE GENOMIC DNA]</scope>
    <source>
        <strain evidence="3">S2</strain>
        <tissue evidence="3">Leaf</tissue>
    </source>
</reference>
<feature type="domain" description="Sialate O-acetylesterase" evidence="2">
    <location>
        <begin position="210"/>
        <end position="269"/>
    </location>
</feature>
<dbReference type="InterPro" id="IPR005181">
    <property type="entry name" value="SASA"/>
</dbReference>
<dbReference type="PANTHER" id="PTHR31988">
    <property type="entry name" value="ESTERASE, PUTATIVE (DUF303)-RELATED"/>
    <property type="match status" value="1"/>
</dbReference>
<dbReference type="Proteomes" id="UP000327157">
    <property type="component" value="Unassembled WGS sequence"/>
</dbReference>
<dbReference type="InterPro" id="IPR052940">
    <property type="entry name" value="Carb_Esterase_6"/>
</dbReference>
<dbReference type="EMBL" id="SMOL01000115">
    <property type="protein sequence ID" value="KAB2633871.1"/>
    <property type="molecule type" value="Genomic_DNA"/>
</dbReference>
<protein>
    <submittedName>
        <fullName evidence="3">Protein-tyrosine sulfotransferase-like</fullName>
    </submittedName>
</protein>
<comment type="caution">
    <text evidence="3">The sequence shown here is derived from an EMBL/GenBank/DDBJ whole genome shotgun (WGS) entry which is preliminary data.</text>
</comment>
<dbReference type="Pfam" id="PF03629">
    <property type="entry name" value="SASA"/>
    <property type="match status" value="1"/>
</dbReference>
<dbReference type="Gene3D" id="3.40.50.1110">
    <property type="entry name" value="SGNH hydrolase"/>
    <property type="match status" value="1"/>
</dbReference>
<dbReference type="GO" id="GO:0016740">
    <property type="term" value="F:transferase activity"/>
    <property type="evidence" value="ECO:0007669"/>
    <property type="project" value="UniProtKB-KW"/>
</dbReference>
<dbReference type="InterPro" id="IPR036514">
    <property type="entry name" value="SGNH_hydro_sf"/>
</dbReference>
<dbReference type="AlphaFoldDB" id="A0A5N5I5S3"/>
<gene>
    <name evidence="3" type="ORF">D8674_038238</name>
</gene>
<evidence type="ECO:0000313" key="4">
    <source>
        <dbReference type="Proteomes" id="UP000327157"/>
    </source>
</evidence>
<sequence length="282" mass="31482">MATQMARRIRSKTKGVSTLDIWPWKYLVPWMREDLFARRDGQEQRGSDDIQSNDPYNMEEVVMPLHEYINDPIAQEIVHSRETFQIGSGTEISANILTLVVPTQNLVWKGYPSTLLSKLKQSVVEILGIRQAGECSGSSGRIDAKVTGSEDSIAPTRKSISLNSSNRDSFGVPIQILPLSNMLSSERKDLKHRLNMENAMTAGDMENAQTILSGDNKYMEKVREAQLGMEIPNVVCVDAKGLEPKDDHLYLTSKSQVQLGRMSAYAYLQRVGPSEPDSHVAI</sequence>
<reference evidence="3 4" key="2">
    <citation type="submission" date="2019-11" db="EMBL/GenBank/DDBJ databases">
        <title>A de novo genome assembly of a pear dwarfing rootstock.</title>
        <authorList>
            <person name="Wang F."/>
            <person name="Wang J."/>
            <person name="Li S."/>
            <person name="Zhang Y."/>
            <person name="Fang M."/>
            <person name="Ma L."/>
            <person name="Zhao Y."/>
            <person name="Jiang S."/>
        </authorList>
    </citation>
    <scope>NUCLEOTIDE SEQUENCE [LARGE SCALE GENOMIC DNA]</scope>
    <source>
        <strain evidence="3">S2</strain>
        <tissue evidence="3">Leaf</tissue>
    </source>
</reference>
<proteinExistence type="predicted"/>
<dbReference type="SUPFAM" id="SSF52266">
    <property type="entry name" value="SGNH hydrolase"/>
    <property type="match status" value="1"/>
</dbReference>
<dbReference type="PANTHER" id="PTHR31988:SF19">
    <property type="entry name" value="9-O-ACETYL-N-ACETYLNEURAMINIC ACID DEACETYLASE-RELATED"/>
    <property type="match status" value="1"/>
</dbReference>
<keyword evidence="1" id="KW-0378">Hydrolase</keyword>
<name>A0A5N5I5S3_9ROSA</name>
<organism evidence="3 4">
    <name type="scientific">Pyrus ussuriensis x Pyrus communis</name>
    <dbReference type="NCBI Taxonomy" id="2448454"/>
    <lineage>
        <taxon>Eukaryota</taxon>
        <taxon>Viridiplantae</taxon>
        <taxon>Streptophyta</taxon>
        <taxon>Embryophyta</taxon>
        <taxon>Tracheophyta</taxon>
        <taxon>Spermatophyta</taxon>
        <taxon>Magnoliopsida</taxon>
        <taxon>eudicotyledons</taxon>
        <taxon>Gunneridae</taxon>
        <taxon>Pentapetalae</taxon>
        <taxon>rosids</taxon>
        <taxon>fabids</taxon>
        <taxon>Rosales</taxon>
        <taxon>Rosaceae</taxon>
        <taxon>Amygdaloideae</taxon>
        <taxon>Maleae</taxon>
        <taxon>Pyrus</taxon>
    </lineage>
</organism>
<evidence type="ECO:0000259" key="2">
    <source>
        <dbReference type="Pfam" id="PF03629"/>
    </source>
</evidence>
<dbReference type="GO" id="GO:0016787">
    <property type="term" value="F:hydrolase activity"/>
    <property type="evidence" value="ECO:0007669"/>
    <property type="project" value="UniProtKB-KW"/>
</dbReference>
<keyword evidence="3" id="KW-0808">Transferase</keyword>
<dbReference type="OrthoDB" id="42638at2759"/>
<keyword evidence="4" id="KW-1185">Reference proteome</keyword>
<evidence type="ECO:0000256" key="1">
    <source>
        <dbReference type="ARBA" id="ARBA00022801"/>
    </source>
</evidence>